<reference evidence="5 6" key="1">
    <citation type="submission" date="2018-08" db="EMBL/GenBank/DDBJ databases">
        <title>A genome reference for cultivated species of the human gut microbiota.</title>
        <authorList>
            <person name="Zou Y."/>
            <person name="Xue W."/>
            <person name="Luo G."/>
        </authorList>
    </citation>
    <scope>NUCLEOTIDE SEQUENCE [LARGE SCALE GENOMIC DNA]</scope>
    <source>
        <strain evidence="5 6">AF24-12</strain>
    </source>
</reference>
<dbReference type="InterPro" id="IPR003591">
    <property type="entry name" value="Leu-rich_rpt_typical-subtyp"/>
</dbReference>
<dbReference type="InterPro" id="IPR038711">
    <property type="entry name" value="LRR_N_sf"/>
</dbReference>
<dbReference type="SUPFAM" id="SSF52058">
    <property type="entry name" value="L domain-like"/>
    <property type="match status" value="1"/>
</dbReference>
<gene>
    <name evidence="5" type="ORF">DWY11_11725</name>
</gene>
<dbReference type="InterPro" id="IPR032675">
    <property type="entry name" value="LRR_dom_sf"/>
</dbReference>
<evidence type="ECO:0000256" key="2">
    <source>
        <dbReference type="ARBA" id="ARBA00022737"/>
    </source>
</evidence>
<dbReference type="Pfam" id="PF18805">
    <property type="entry name" value="LRR_10"/>
    <property type="match status" value="1"/>
</dbReference>
<dbReference type="EMBL" id="QRVA01000032">
    <property type="protein sequence ID" value="RGS13333.1"/>
    <property type="molecule type" value="Genomic_DNA"/>
</dbReference>
<dbReference type="InterPro" id="IPR027899">
    <property type="entry name" value="DUF4458"/>
</dbReference>
<dbReference type="InterPro" id="IPR050333">
    <property type="entry name" value="SLRP"/>
</dbReference>
<keyword evidence="1" id="KW-0433">Leucine-rich repeat</keyword>
<dbReference type="PANTHER" id="PTHR45712:SF22">
    <property type="entry name" value="INSULIN-LIKE GROWTH FACTOR-BINDING PROTEIN COMPLEX ACID LABILE SUBUNIT"/>
    <property type="match status" value="1"/>
</dbReference>
<dbReference type="SMART" id="SM00369">
    <property type="entry name" value="LRR_TYP"/>
    <property type="match status" value="4"/>
</dbReference>
<protein>
    <submittedName>
        <fullName evidence="5">DUF4458 domain-containing protein</fullName>
    </submittedName>
</protein>
<dbReference type="InterPro" id="IPR001611">
    <property type="entry name" value="Leu-rich_rpt"/>
</dbReference>
<dbReference type="PROSITE" id="PS51450">
    <property type="entry name" value="LRR"/>
    <property type="match status" value="2"/>
</dbReference>
<organism evidence="5 6">
    <name type="scientific">Segatella copri</name>
    <dbReference type="NCBI Taxonomy" id="165179"/>
    <lineage>
        <taxon>Bacteria</taxon>
        <taxon>Pseudomonadati</taxon>
        <taxon>Bacteroidota</taxon>
        <taxon>Bacteroidia</taxon>
        <taxon>Bacteroidales</taxon>
        <taxon>Prevotellaceae</taxon>
        <taxon>Segatella</taxon>
    </lineage>
</organism>
<evidence type="ECO:0000313" key="6">
    <source>
        <dbReference type="Proteomes" id="UP000283872"/>
    </source>
</evidence>
<evidence type="ECO:0000313" key="5">
    <source>
        <dbReference type="EMBL" id="RGS13333.1"/>
    </source>
</evidence>
<evidence type="ECO:0000256" key="3">
    <source>
        <dbReference type="SAM" id="SignalP"/>
    </source>
</evidence>
<feature type="domain" description="DUF4458" evidence="4">
    <location>
        <begin position="39"/>
        <end position="143"/>
    </location>
</feature>
<comment type="caution">
    <text evidence="5">The sequence shown here is derived from an EMBL/GenBank/DDBJ whole genome shotgun (WGS) entry which is preliminary data.</text>
</comment>
<keyword evidence="2" id="KW-0677">Repeat</keyword>
<dbReference type="Gene3D" id="3.80.10.10">
    <property type="entry name" value="Ribonuclease Inhibitor"/>
    <property type="match status" value="1"/>
</dbReference>
<accession>A0A3R5WEM1</accession>
<dbReference type="Gene3D" id="2.60.40.3540">
    <property type="entry name" value="Domain of unknown function DUF4458"/>
    <property type="match status" value="2"/>
</dbReference>
<dbReference type="Proteomes" id="UP000283872">
    <property type="component" value="Unassembled WGS sequence"/>
</dbReference>
<dbReference type="RefSeq" id="WP_118086045.1">
    <property type="nucleotide sequence ID" value="NZ_QRVA01000032.1"/>
</dbReference>
<dbReference type="PROSITE" id="PS51257">
    <property type="entry name" value="PROKAR_LIPOPROTEIN"/>
    <property type="match status" value="1"/>
</dbReference>
<feature type="domain" description="DUF4458" evidence="4">
    <location>
        <begin position="156"/>
        <end position="277"/>
    </location>
</feature>
<dbReference type="AlphaFoldDB" id="A0A3R5WEM1"/>
<proteinExistence type="predicted"/>
<name>A0A3R5WEM1_9BACT</name>
<dbReference type="PANTHER" id="PTHR45712">
    <property type="entry name" value="AGAP008170-PA"/>
    <property type="match status" value="1"/>
</dbReference>
<evidence type="ECO:0000259" key="4">
    <source>
        <dbReference type="Pfam" id="PF14660"/>
    </source>
</evidence>
<feature type="chain" id="PRO_5018680440" evidence="3">
    <location>
        <begin position="23"/>
        <end position="894"/>
    </location>
</feature>
<dbReference type="InterPro" id="IPR041403">
    <property type="entry name" value="DUF4458_prot_LRR"/>
</dbReference>
<feature type="signal peptide" evidence="3">
    <location>
        <begin position="1"/>
        <end position="22"/>
    </location>
</feature>
<dbReference type="Pfam" id="PF14660">
    <property type="entry name" value="DUF4458"/>
    <property type="match status" value="2"/>
</dbReference>
<evidence type="ECO:0000256" key="1">
    <source>
        <dbReference type="ARBA" id="ARBA00022614"/>
    </source>
</evidence>
<keyword evidence="3" id="KW-0732">Signal</keyword>
<sequence>MNRFKIYSKALLLLLVTMLTFAVTSCSDDETEGWDTTYGYVQFKLSKKVSSRASRAAAIDKLEKLDDAKKIKVVMEHNGTTVSQTLVLNSYNAENAEYGLRSEKLQLTAGTYTVIGFYLYDAVDEELLASSAGETFTVTGGGLNVQNLSVATVERGKVKFNLIKEWEKTRAGSPEYLFSNIRLVDISVTNLFTRETVTFPNVKVKYKEESKEHQNPDNANDKYMEVGTAYCDSTVWLPAGTYQVTSYTTYGKTGAVKTKYETQPVKGEAFVVEDNQLNDSAQVPILLSKTKEYIKDYEALKAIWESLDGKDWSFYGDATFHGANWNFNKELDMWGDQPGVTLNSNGRVTGLVLAGFGAKGIVPDAIGQLTELLVLNLGSHDEKIGANIFTDYDANNLTVAKKREMRHDYENKFLKYDPRANMSEMIVESYNSDPKVAPKNRIKKDSRINLKDAQIGTLTNRISGISKAIYRLTKLRQFYIGNSSITSDEVCAKFYNADDPVYGKFAAEFTEEAWDKMTSLTDIELYNCPKIRRIPDFYYNLPALQAMNLARCKGISANQLRNDWTRLAEEKTGKTLQILYMSYNNLEEFPESSALSKMVNLGLLDLAYNNIKKLHPFGSGIALSSLYLNNNQIEEIPANLCGFTDDVESLTFAHNKLKKIPNIFDASSVREMGSVDFSYNEITGVDTSHGTYKGINAVTVSLSNNRIEKFPSELFTAGSPITTLDLSGNQMRTIPKGSITGKKAYLLQVIDFRFNKLTSLSDDFRSTTLPYITNMDLSYNCFTEVPTQPLNSAVLRAFAINHQRDAKTDQRCLRTWPTGITTCPSLIQFQIGSNDIRKVEETLTSHLYILNIADNPNISIDVTSVCPYIKAGMYMLFYDKNQDIRGCDALDLEN</sequence>